<keyword evidence="13 16" id="KW-0275">Fatty acid biosynthesis</keyword>
<evidence type="ECO:0000256" key="15">
    <source>
        <dbReference type="PIRSR" id="PIRSR000346-1"/>
    </source>
</evidence>
<accession>A0AAD3S1B6</accession>
<dbReference type="InterPro" id="IPR005067">
    <property type="entry name" value="Fatty_acid_desaturase-2"/>
</dbReference>
<keyword evidence="10 16" id="KW-0560">Oxidoreductase</keyword>
<evidence type="ECO:0000256" key="1">
    <source>
        <dbReference type="ARBA" id="ARBA00004229"/>
    </source>
</evidence>
<feature type="binding site" evidence="15">
    <location>
        <position position="257"/>
    </location>
    <ligand>
        <name>Fe cation</name>
        <dbReference type="ChEBI" id="CHEBI:24875"/>
        <label>2</label>
    </ligand>
</feature>
<comment type="function">
    <text evidence="16">Introduction of a cis double bond between carbons of the acyl chain.</text>
</comment>
<keyword evidence="4 16" id="KW-0444">Lipid biosynthesis</keyword>
<keyword evidence="7 15" id="KW-0479">Metal-binding</keyword>
<evidence type="ECO:0000313" key="17">
    <source>
        <dbReference type="EMBL" id="GMH02585.1"/>
    </source>
</evidence>
<dbReference type="GO" id="GO:0046872">
    <property type="term" value="F:metal ion binding"/>
    <property type="evidence" value="ECO:0007669"/>
    <property type="project" value="UniProtKB-KW"/>
</dbReference>
<evidence type="ECO:0000256" key="8">
    <source>
        <dbReference type="ARBA" id="ARBA00022832"/>
    </source>
</evidence>
<evidence type="ECO:0000256" key="6">
    <source>
        <dbReference type="ARBA" id="ARBA00022640"/>
    </source>
</evidence>
<keyword evidence="8" id="KW-0276">Fatty acid metabolism</keyword>
<evidence type="ECO:0000256" key="12">
    <source>
        <dbReference type="ARBA" id="ARBA00023098"/>
    </source>
</evidence>
<evidence type="ECO:0000256" key="10">
    <source>
        <dbReference type="ARBA" id="ARBA00023002"/>
    </source>
</evidence>
<dbReference type="GO" id="GO:0006633">
    <property type="term" value="P:fatty acid biosynthetic process"/>
    <property type="evidence" value="ECO:0007669"/>
    <property type="project" value="UniProtKB-KW"/>
</dbReference>
<evidence type="ECO:0000256" key="4">
    <source>
        <dbReference type="ARBA" id="ARBA00022516"/>
    </source>
</evidence>
<feature type="binding site" evidence="15">
    <location>
        <position position="260"/>
    </location>
    <ligand>
        <name>Fe cation</name>
        <dbReference type="ChEBI" id="CHEBI:24875"/>
        <label>2</label>
    </ligand>
</feature>
<keyword evidence="12" id="KW-0443">Lipid metabolism</keyword>
<dbReference type="Gene3D" id="1.10.620.20">
    <property type="entry name" value="Ribonucleotide Reductase, subunit A"/>
    <property type="match status" value="1"/>
</dbReference>
<keyword evidence="18" id="KW-1185">Reference proteome</keyword>
<dbReference type="Proteomes" id="UP001279734">
    <property type="component" value="Unassembled WGS sequence"/>
</dbReference>
<keyword evidence="5 16" id="KW-0150">Chloroplast</keyword>
<feature type="binding site" evidence="15">
    <location>
        <position position="133"/>
    </location>
    <ligand>
        <name>Fe cation</name>
        <dbReference type="ChEBI" id="CHEBI:24875"/>
        <label>1</label>
    </ligand>
</feature>
<evidence type="ECO:0000256" key="14">
    <source>
        <dbReference type="ARBA" id="ARBA00037304"/>
    </source>
</evidence>
<feature type="binding site" evidence="15">
    <location>
        <position position="171"/>
    </location>
    <ligand>
        <name>Fe cation</name>
        <dbReference type="ChEBI" id="CHEBI:24875"/>
        <label>1</label>
    </ligand>
</feature>
<dbReference type="Pfam" id="PF03405">
    <property type="entry name" value="FA_desaturase_2"/>
    <property type="match status" value="1"/>
</dbReference>
<dbReference type="PANTHER" id="PTHR31155:SF9">
    <property type="entry name" value="STEAROYL-[ACYL-CARRIER-PROTEIN] 9-DESATURASE 7, CHLOROPLASTIC"/>
    <property type="match status" value="1"/>
</dbReference>
<dbReference type="GO" id="GO:0045300">
    <property type="term" value="F:stearoyl-[ACP] desaturase activity"/>
    <property type="evidence" value="ECO:0007669"/>
    <property type="project" value="InterPro"/>
</dbReference>
<comment type="caution">
    <text evidence="17">The sequence shown here is derived from an EMBL/GenBank/DDBJ whole genome shotgun (WGS) entry which is preliminary data.</text>
</comment>
<reference evidence="17" key="1">
    <citation type="submission" date="2023-05" db="EMBL/GenBank/DDBJ databases">
        <title>Nepenthes gracilis genome sequencing.</title>
        <authorList>
            <person name="Fukushima K."/>
        </authorList>
    </citation>
    <scope>NUCLEOTIDE SEQUENCE</scope>
    <source>
        <strain evidence="17">SING2019-196</strain>
    </source>
</reference>
<evidence type="ECO:0000256" key="5">
    <source>
        <dbReference type="ARBA" id="ARBA00022528"/>
    </source>
</evidence>
<feature type="binding site" evidence="15">
    <location>
        <position position="257"/>
    </location>
    <ligand>
        <name>Fe cation</name>
        <dbReference type="ChEBI" id="CHEBI:24875"/>
        <label>1</label>
    </ligand>
</feature>
<organism evidence="17 18">
    <name type="scientific">Nepenthes gracilis</name>
    <name type="common">Slender pitcher plant</name>
    <dbReference type="NCBI Taxonomy" id="150966"/>
    <lineage>
        <taxon>Eukaryota</taxon>
        <taxon>Viridiplantae</taxon>
        <taxon>Streptophyta</taxon>
        <taxon>Embryophyta</taxon>
        <taxon>Tracheophyta</taxon>
        <taxon>Spermatophyta</taxon>
        <taxon>Magnoliopsida</taxon>
        <taxon>eudicotyledons</taxon>
        <taxon>Gunneridae</taxon>
        <taxon>Pentapetalae</taxon>
        <taxon>Caryophyllales</taxon>
        <taxon>Nepenthaceae</taxon>
        <taxon>Nepenthes</taxon>
    </lineage>
</organism>
<keyword evidence="11 15" id="KW-0408">Iron</keyword>
<feature type="binding site" evidence="15">
    <location>
        <position position="224"/>
    </location>
    <ligand>
        <name>Fe cation</name>
        <dbReference type="ChEBI" id="CHEBI:24875"/>
        <label>2</label>
    </ligand>
</feature>
<dbReference type="PROSITE" id="PS00574">
    <property type="entry name" value="FATTY_ACID_DESATUR_2"/>
    <property type="match status" value="1"/>
</dbReference>
<keyword evidence="9" id="KW-0809">Transit peptide</keyword>
<name>A0AAD3S1B6_NEPGR</name>
<keyword evidence="6" id="KW-0934">Plastid</keyword>
<dbReference type="AlphaFoldDB" id="A0AAD3S1B6"/>
<gene>
    <name evidence="17" type="ORF">Nepgr_004424</name>
</gene>
<comment type="similarity">
    <text evidence="2 16">Belongs to the fatty acid desaturase type 2 family.</text>
</comment>
<feature type="binding site" evidence="15">
    <location>
        <position position="171"/>
    </location>
    <ligand>
        <name>Fe cation</name>
        <dbReference type="ChEBI" id="CHEBI:24875"/>
        <label>2</label>
    </ligand>
</feature>
<comment type="subunit">
    <text evidence="3 16">Homodimer.</text>
</comment>
<evidence type="ECO:0000256" key="13">
    <source>
        <dbReference type="ARBA" id="ARBA00023160"/>
    </source>
</evidence>
<evidence type="ECO:0000256" key="2">
    <source>
        <dbReference type="ARBA" id="ARBA00008749"/>
    </source>
</evidence>
<dbReference type="PIRSF" id="PIRSF000346">
    <property type="entry name" value="Dlt9_acylACP_des"/>
    <property type="match status" value="1"/>
</dbReference>
<comment type="function">
    <text evidence="14">Converts stearoyl-ACP to oleoyl-ACP by introduction of a cis double bond between carbons 9 and 10 of the acyl chain.</text>
</comment>
<dbReference type="SUPFAM" id="SSF47240">
    <property type="entry name" value="Ferritin-like"/>
    <property type="match status" value="1"/>
</dbReference>
<evidence type="ECO:0000256" key="3">
    <source>
        <dbReference type="ARBA" id="ARBA00011738"/>
    </source>
</evidence>
<comment type="cofactor">
    <cofactor evidence="16">
        <name>Fe(2+)</name>
        <dbReference type="ChEBI" id="CHEBI:29033"/>
    </cofactor>
    <text evidence="16">Binds 2 Fe(2+) ions per subunit.</text>
</comment>
<comment type="subcellular location">
    <subcellularLocation>
        <location evidence="1">Plastid</location>
        <location evidence="1">Chloroplast</location>
    </subcellularLocation>
</comment>
<evidence type="ECO:0000313" key="18">
    <source>
        <dbReference type="Proteomes" id="UP001279734"/>
    </source>
</evidence>
<proteinExistence type="inferred from homology"/>
<dbReference type="InterPro" id="IPR009078">
    <property type="entry name" value="Ferritin-like_SF"/>
</dbReference>
<evidence type="ECO:0000256" key="7">
    <source>
        <dbReference type="ARBA" id="ARBA00022723"/>
    </source>
</evidence>
<comment type="cofactor">
    <cofactor evidence="15">
        <name>Fe cation</name>
        <dbReference type="ChEBI" id="CHEBI:24875"/>
    </cofactor>
    <text evidence="15">Binds 2 iron ions per subunit.</text>
</comment>
<dbReference type="EC" id="1.14.19.-" evidence="16"/>
<protein>
    <recommendedName>
        <fullName evidence="16">Acyl-[acyl-carrier-protein] desaturase</fullName>
        <ecNumber evidence="16">1.14.19.-</ecNumber>
    </recommendedName>
</protein>
<dbReference type="InterPro" id="IPR012348">
    <property type="entry name" value="RNR-like"/>
</dbReference>
<dbReference type="CDD" id="cd01050">
    <property type="entry name" value="Acyl_ACP_Desat"/>
    <property type="match status" value="1"/>
</dbReference>
<dbReference type="EMBL" id="BSYO01000003">
    <property type="protein sequence ID" value="GMH02585.1"/>
    <property type="molecule type" value="Genomic_DNA"/>
</dbReference>
<dbReference type="PANTHER" id="PTHR31155">
    <property type="entry name" value="ACYL- ACYL-CARRIER-PROTEIN DESATURASE-RELATED"/>
    <property type="match status" value="1"/>
</dbReference>
<evidence type="ECO:0000256" key="9">
    <source>
        <dbReference type="ARBA" id="ARBA00022946"/>
    </source>
</evidence>
<feature type="binding site" evidence="15">
    <location>
        <position position="174"/>
    </location>
    <ligand>
        <name>Fe cation</name>
        <dbReference type="ChEBI" id="CHEBI:24875"/>
        <label>1</label>
    </ligand>
</feature>
<dbReference type="FunFam" id="1.10.620.20:FF:000002">
    <property type="entry name" value="Stearoyl-[acyl-carrier-protein] 9-desaturase, chloroplastic"/>
    <property type="match status" value="1"/>
</dbReference>
<evidence type="ECO:0000256" key="11">
    <source>
        <dbReference type="ARBA" id="ARBA00023004"/>
    </source>
</evidence>
<dbReference type="InterPro" id="IPR005803">
    <property type="entry name" value="FADS-2_CS"/>
</dbReference>
<evidence type="ECO:0000256" key="16">
    <source>
        <dbReference type="RuleBase" id="RU000582"/>
    </source>
</evidence>
<sequence>MALMLNPFAKIFHSSAANPTTPKCSTTVNSPITCRMWDTGEHLKRTRGSTDVLGNENEVAQRAEMFKCMESWVESTVLPLLKPVEESWQPHDFLPGPSLEDGEFSERVKELREMARELPDEYLVILVGAMITEEALPTYQMSLNNMGAFNDMTCCSLSPWTRWSRGWSAEENRHGDLLNTYLYLSGRVDMRQIQKTIQYLLRYGMVFNFNDDTHRGVIYTAFQERATSISHGNAARLAKQYGDNNLAQICGIVASDEKRHETAYIKIVEKLFEVDPDYTMLAFANMMRKKISMPGRLMYDGCNDNLFANYSAVAQRLGIYTTNDYADVLEFLIQRWNVEKLGGFSSKAQEAQDYVCSLTPKIRRLEERAQARAKEAPAIPFSWIFHRQVKL</sequence>
<dbReference type="GO" id="GO:0009570">
    <property type="term" value="C:chloroplast stroma"/>
    <property type="evidence" value="ECO:0007669"/>
    <property type="project" value="TreeGrafter"/>
</dbReference>